<reference evidence="1" key="1">
    <citation type="journal article" date="2023" name="Mol. Phylogenet. Evol.">
        <title>Genome-scale phylogeny and comparative genomics of the fungal order Sordariales.</title>
        <authorList>
            <person name="Hensen N."/>
            <person name="Bonometti L."/>
            <person name="Westerberg I."/>
            <person name="Brannstrom I.O."/>
            <person name="Guillou S."/>
            <person name="Cros-Aarteil S."/>
            <person name="Calhoun S."/>
            <person name="Haridas S."/>
            <person name="Kuo A."/>
            <person name="Mondo S."/>
            <person name="Pangilinan J."/>
            <person name="Riley R."/>
            <person name="LaButti K."/>
            <person name="Andreopoulos B."/>
            <person name="Lipzen A."/>
            <person name="Chen C."/>
            <person name="Yan M."/>
            <person name="Daum C."/>
            <person name="Ng V."/>
            <person name="Clum A."/>
            <person name="Steindorff A."/>
            <person name="Ohm R.A."/>
            <person name="Martin F."/>
            <person name="Silar P."/>
            <person name="Natvig D.O."/>
            <person name="Lalanne C."/>
            <person name="Gautier V."/>
            <person name="Ament-Velasquez S.L."/>
            <person name="Kruys A."/>
            <person name="Hutchinson M.I."/>
            <person name="Powell A.J."/>
            <person name="Barry K."/>
            <person name="Miller A.N."/>
            <person name="Grigoriev I.V."/>
            <person name="Debuchy R."/>
            <person name="Gladieux P."/>
            <person name="Hiltunen Thoren M."/>
            <person name="Johannesson H."/>
        </authorList>
    </citation>
    <scope>NUCLEOTIDE SEQUENCE</scope>
    <source>
        <strain evidence="1">CBS 731.68</strain>
    </source>
</reference>
<accession>A0AAN6YXR4</accession>
<reference evidence="1" key="2">
    <citation type="submission" date="2023-05" db="EMBL/GenBank/DDBJ databases">
        <authorList>
            <consortium name="Lawrence Berkeley National Laboratory"/>
            <person name="Steindorff A."/>
            <person name="Hensen N."/>
            <person name="Bonometti L."/>
            <person name="Westerberg I."/>
            <person name="Brannstrom I.O."/>
            <person name="Guillou S."/>
            <person name="Cros-Aarteil S."/>
            <person name="Calhoun S."/>
            <person name="Haridas S."/>
            <person name="Kuo A."/>
            <person name="Mondo S."/>
            <person name="Pangilinan J."/>
            <person name="Riley R."/>
            <person name="Labutti K."/>
            <person name="Andreopoulos B."/>
            <person name="Lipzen A."/>
            <person name="Chen C."/>
            <person name="Yanf M."/>
            <person name="Daum C."/>
            <person name="Ng V."/>
            <person name="Clum A."/>
            <person name="Ohm R."/>
            <person name="Martin F."/>
            <person name="Silar P."/>
            <person name="Natvig D."/>
            <person name="Lalanne C."/>
            <person name="Gautier V."/>
            <person name="Ament-Velasquez S.L."/>
            <person name="Kruys A."/>
            <person name="Hutchinson M.I."/>
            <person name="Powell A.J."/>
            <person name="Barry K."/>
            <person name="Miller A.N."/>
            <person name="Grigoriev I.V."/>
            <person name="Debuchy R."/>
            <person name="Gladieux P."/>
            <person name="Thoren M.H."/>
            <person name="Johannesson H."/>
        </authorList>
    </citation>
    <scope>NUCLEOTIDE SEQUENCE</scope>
    <source>
        <strain evidence="1">CBS 731.68</strain>
    </source>
</reference>
<sequence length="68" mass="7679">MHVSPDKAYVPVDINARPRLDPRSRQSRAVIKKYGTRAINWLKCVGAWSQILDCSFRLINCSTYGSAP</sequence>
<protein>
    <submittedName>
        <fullName evidence="1">Uncharacterized protein</fullName>
    </submittedName>
</protein>
<gene>
    <name evidence="1" type="ORF">N657DRAFT_685551</name>
</gene>
<dbReference type="GeneID" id="87833554"/>
<proteinExistence type="predicted"/>
<keyword evidence="2" id="KW-1185">Reference proteome</keyword>
<organism evidence="1 2">
    <name type="scientific">Parathielavia appendiculata</name>
    <dbReference type="NCBI Taxonomy" id="2587402"/>
    <lineage>
        <taxon>Eukaryota</taxon>
        <taxon>Fungi</taxon>
        <taxon>Dikarya</taxon>
        <taxon>Ascomycota</taxon>
        <taxon>Pezizomycotina</taxon>
        <taxon>Sordariomycetes</taxon>
        <taxon>Sordariomycetidae</taxon>
        <taxon>Sordariales</taxon>
        <taxon>Chaetomiaceae</taxon>
        <taxon>Parathielavia</taxon>
    </lineage>
</organism>
<dbReference type="RefSeq" id="XP_062641799.1">
    <property type="nucleotide sequence ID" value="XM_062796786.1"/>
</dbReference>
<dbReference type="EMBL" id="MU853292">
    <property type="protein sequence ID" value="KAK4118026.1"/>
    <property type="molecule type" value="Genomic_DNA"/>
</dbReference>
<dbReference type="Proteomes" id="UP001302602">
    <property type="component" value="Unassembled WGS sequence"/>
</dbReference>
<name>A0AAN6YXR4_9PEZI</name>
<evidence type="ECO:0000313" key="2">
    <source>
        <dbReference type="Proteomes" id="UP001302602"/>
    </source>
</evidence>
<comment type="caution">
    <text evidence="1">The sequence shown here is derived from an EMBL/GenBank/DDBJ whole genome shotgun (WGS) entry which is preliminary data.</text>
</comment>
<dbReference type="AlphaFoldDB" id="A0AAN6YXR4"/>
<evidence type="ECO:0000313" key="1">
    <source>
        <dbReference type="EMBL" id="KAK4118026.1"/>
    </source>
</evidence>